<evidence type="ECO:0000256" key="1">
    <source>
        <dbReference type="SAM" id="Phobius"/>
    </source>
</evidence>
<feature type="transmembrane region" description="Helical" evidence="1">
    <location>
        <begin position="7"/>
        <end position="28"/>
    </location>
</feature>
<protein>
    <submittedName>
        <fullName evidence="2">Inner membrane protein of Enterobacteriaceae</fullName>
    </submittedName>
</protein>
<gene>
    <name evidence="2" type="ORF">FBBNIHIM_01670</name>
</gene>
<dbReference type="Proteomes" id="UP001152651">
    <property type="component" value="Unassembled WGS sequence"/>
</dbReference>
<dbReference type="Pfam" id="PF11045">
    <property type="entry name" value="YbjM"/>
    <property type="match status" value="1"/>
</dbReference>
<feature type="transmembrane region" description="Helical" evidence="1">
    <location>
        <begin position="64"/>
        <end position="83"/>
    </location>
</feature>
<reference evidence="2" key="1">
    <citation type="submission" date="2022-05" db="EMBL/GenBank/DDBJ databases">
        <authorList>
            <person name="Blom J."/>
        </authorList>
    </citation>
    <scope>NUCLEOTIDE SEQUENCE</scope>
    <source>
        <strain evidence="2">Type strain: CPO20170097</strain>
    </source>
</reference>
<dbReference type="InterPro" id="IPR020368">
    <property type="entry name" value="Uncharacterised_YbjM"/>
</dbReference>
<sequence>MRSERGWTGVICCFLLFIVVFFSLLLHMKGAFRASGAPELGLLFFLIPGAVASFISPRRRLLRPLVGAILAAPLCMVLMRLFFYSERSFWQELAWLFSAVFWCALGALCFLFVTALLRLKNRDEDAHPLDGHRKD</sequence>
<name>A0ABM9F451_9ENTR</name>
<dbReference type="RefSeq" id="WP_149461457.1">
    <property type="nucleotide sequence ID" value="NZ_CALSBS010000001.1"/>
</dbReference>
<feature type="transmembrane region" description="Helical" evidence="1">
    <location>
        <begin position="95"/>
        <end position="117"/>
    </location>
</feature>
<accession>A0ABM9F451</accession>
<keyword evidence="1" id="KW-1133">Transmembrane helix</keyword>
<proteinExistence type="predicted"/>
<evidence type="ECO:0000313" key="2">
    <source>
        <dbReference type="EMBL" id="CAH6635521.1"/>
    </source>
</evidence>
<comment type="caution">
    <text evidence="2">The sequence shown here is derived from an EMBL/GenBank/DDBJ whole genome shotgun (WGS) entry which is preliminary data.</text>
</comment>
<keyword evidence="1" id="KW-0472">Membrane</keyword>
<organism evidence="2 3">
    <name type="scientific">Pseudocitrobacter vendiensis</name>
    <dbReference type="NCBI Taxonomy" id="2488306"/>
    <lineage>
        <taxon>Bacteria</taxon>
        <taxon>Pseudomonadati</taxon>
        <taxon>Pseudomonadota</taxon>
        <taxon>Gammaproteobacteria</taxon>
        <taxon>Enterobacterales</taxon>
        <taxon>Enterobacteriaceae</taxon>
        <taxon>Pseudocitrobacter</taxon>
    </lineage>
</organism>
<keyword evidence="1" id="KW-0812">Transmembrane</keyword>
<keyword evidence="3" id="KW-1185">Reference proteome</keyword>
<evidence type="ECO:0000313" key="3">
    <source>
        <dbReference type="Proteomes" id="UP001152651"/>
    </source>
</evidence>
<feature type="transmembrane region" description="Helical" evidence="1">
    <location>
        <begin position="40"/>
        <end position="57"/>
    </location>
</feature>
<dbReference type="EMBL" id="CALSBS010000001">
    <property type="protein sequence ID" value="CAH6635521.1"/>
    <property type="molecule type" value="Genomic_DNA"/>
</dbReference>